<accession>A0A6C0FDC9</accession>
<dbReference type="EMBL" id="MN738839">
    <property type="protein sequence ID" value="QHT39212.1"/>
    <property type="molecule type" value="Genomic_DNA"/>
</dbReference>
<proteinExistence type="predicted"/>
<sequence>MSKSMVRNYTRIPFKKGSLGFHMIPYHLQYENRDCKSNILSEPSREQRLKTEKYVKDFNPYLKFHVSENLGDKVMNFYKYKYNKR</sequence>
<name>A0A6C0FDC9_9ZZZZ</name>
<organism evidence="1">
    <name type="scientific">viral metagenome</name>
    <dbReference type="NCBI Taxonomy" id="1070528"/>
    <lineage>
        <taxon>unclassified sequences</taxon>
        <taxon>metagenomes</taxon>
        <taxon>organismal metagenomes</taxon>
    </lineage>
</organism>
<reference evidence="1" key="1">
    <citation type="journal article" date="2020" name="Nature">
        <title>Giant virus diversity and host interactions through global metagenomics.</title>
        <authorList>
            <person name="Schulz F."/>
            <person name="Roux S."/>
            <person name="Paez-Espino D."/>
            <person name="Jungbluth S."/>
            <person name="Walsh D.A."/>
            <person name="Denef V.J."/>
            <person name="McMahon K.D."/>
            <person name="Konstantinidis K.T."/>
            <person name="Eloe-Fadrosh E.A."/>
            <person name="Kyrpides N.C."/>
            <person name="Woyke T."/>
        </authorList>
    </citation>
    <scope>NUCLEOTIDE SEQUENCE</scope>
    <source>
        <strain evidence="1">GVMAG-S-ERX556126-94</strain>
    </source>
</reference>
<dbReference type="AlphaFoldDB" id="A0A6C0FDC9"/>
<evidence type="ECO:0000313" key="1">
    <source>
        <dbReference type="EMBL" id="QHT39212.1"/>
    </source>
</evidence>
<protein>
    <submittedName>
        <fullName evidence="1">Uncharacterized protein</fullName>
    </submittedName>
</protein>